<reference evidence="1 2" key="1">
    <citation type="journal article" date="2024" name="BMC Genomics">
        <title>De novo assembly and annotation of Popillia japonica's genome with initial clues to its potential as an invasive pest.</title>
        <authorList>
            <person name="Cucini C."/>
            <person name="Boschi S."/>
            <person name="Funari R."/>
            <person name="Cardaioli E."/>
            <person name="Iannotti N."/>
            <person name="Marturano G."/>
            <person name="Paoli F."/>
            <person name="Bruttini M."/>
            <person name="Carapelli A."/>
            <person name="Frati F."/>
            <person name="Nardi F."/>
        </authorList>
    </citation>
    <scope>NUCLEOTIDE SEQUENCE [LARGE SCALE GENOMIC DNA]</scope>
    <source>
        <strain evidence="1">DMR45628</strain>
    </source>
</reference>
<keyword evidence="2" id="KW-1185">Reference proteome</keyword>
<organism evidence="1 2">
    <name type="scientific">Popillia japonica</name>
    <name type="common">Japanese beetle</name>
    <dbReference type="NCBI Taxonomy" id="7064"/>
    <lineage>
        <taxon>Eukaryota</taxon>
        <taxon>Metazoa</taxon>
        <taxon>Ecdysozoa</taxon>
        <taxon>Arthropoda</taxon>
        <taxon>Hexapoda</taxon>
        <taxon>Insecta</taxon>
        <taxon>Pterygota</taxon>
        <taxon>Neoptera</taxon>
        <taxon>Endopterygota</taxon>
        <taxon>Coleoptera</taxon>
        <taxon>Polyphaga</taxon>
        <taxon>Scarabaeiformia</taxon>
        <taxon>Scarabaeidae</taxon>
        <taxon>Rutelinae</taxon>
        <taxon>Popillia</taxon>
    </lineage>
</organism>
<evidence type="ECO:0000313" key="2">
    <source>
        <dbReference type="Proteomes" id="UP001458880"/>
    </source>
</evidence>
<comment type="caution">
    <text evidence="1">The sequence shown here is derived from an EMBL/GenBank/DDBJ whole genome shotgun (WGS) entry which is preliminary data.</text>
</comment>
<accession>A0AAW1N7U4</accession>
<name>A0AAW1N7U4_POPJA</name>
<dbReference type="Proteomes" id="UP001458880">
    <property type="component" value="Unassembled WGS sequence"/>
</dbReference>
<protein>
    <submittedName>
        <fullName evidence="1">Uncharacterized protein</fullName>
    </submittedName>
</protein>
<dbReference type="EMBL" id="JASPKY010000008">
    <property type="protein sequence ID" value="KAK9754388.1"/>
    <property type="molecule type" value="Genomic_DNA"/>
</dbReference>
<proteinExistence type="predicted"/>
<dbReference type="AlphaFoldDB" id="A0AAW1N7U4"/>
<evidence type="ECO:0000313" key="1">
    <source>
        <dbReference type="EMBL" id="KAK9754388.1"/>
    </source>
</evidence>
<gene>
    <name evidence="1" type="ORF">QE152_g1400</name>
</gene>
<sequence>MSAITIYSKCADRERTPGNDDSQFGRLESLESAKGVLSPNELDRIVGEVKDRVQRDNNVIVYGFDEGPTDRVEAANLIRTLAEDSDCSENIVHVMRLGMPSSFKPRPLRIVFNNPALRTLYMLCVWECLARSSLVH</sequence>